<dbReference type="Proteomes" id="UP000596092">
    <property type="component" value="Chromosome"/>
</dbReference>
<accession>A0A7T5VBW2</accession>
<dbReference type="Gene3D" id="1.10.287.130">
    <property type="match status" value="1"/>
</dbReference>
<sequence length="379" mass="41299">MTSNTKMPEWAPEGNCEGFACRVMDGVEAGHDGISTYNGTGKGSKIAVRHRRPQLDAEQYAEGVLRGDLAVLGRAITLVESNAAQHIEKAQEVLKILLPHTGNSLRVGITGVPGVGKSTFIETFGCHLVEQGHKVAVLAVDPSSSISGGSILGDKTRMERLSKEERCFIRPSPAGVTLGGVARKTRETMLVCEAAGFDVVLIETVGVGQSETTVRSMVDFFLLLMLAGAGDELQGIKKGIMELADALVITKADGKNKLIAQTARAEYERALHYLQPSTEGWVSHAYTCSSVTNEGIDEIWKVIRKYRDITGKSGVFERHRKEQNIKWVHEMVDDHLRSVFARHPEVNRIIKDVERSVADGELPAVAAVQQLIAVFECKV</sequence>
<keyword evidence="2" id="KW-0378">Hydrolase</keyword>
<keyword evidence="3" id="KW-1185">Reference proteome</keyword>
<dbReference type="NCBIfam" id="TIGR00750">
    <property type="entry name" value="lao"/>
    <property type="match status" value="1"/>
</dbReference>
<dbReference type="PANTHER" id="PTHR23408:SF3">
    <property type="entry name" value="METHYLMALONIC ACIDURIA TYPE A PROTEIN, MITOCHONDRIAL"/>
    <property type="match status" value="1"/>
</dbReference>
<evidence type="ECO:0000256" key="1">
    <source>
        <dbReference type="ARBA" id="ARBA00009625"/>
    </source>
</evidence>
<dbReference type="EMBL" id="CP054140">
    <property type="protein sequence ID" value="QQG65020.1"/>
    <property type="molecule type" value="Genomic_DNA"/>
</dbReference>
<dbReference type="CDD" id="cd03114">
    <property type="entry name" value="MMAA-like"/>
    <property type="match status" value="1"/>
</dbReference>
<dbReference type="KEGG" id="dog:HP555_03630"/>
<dbReference type="GO" id="GO:0005525">
    <property type="term" value="F:GTP binding"/>
    <property type="evidence" value="ECO:0007669"/>
    <property type="project" value="InterPro"/>
</dbReference>
<dbReference type="GO" id="GO:0003924">
    <property type="term" value="F:GTPase activity"/>
    <property type="evidence" value="ECO:0007669"/>
    <property type="project" value="InterPro"/>
</dbReference>
<dbReference type="Gene3D" id="1.20.5.170">
    <property type="match status" value="1"/>
</dbReference>
<dbReference type="InterPro" id="IPR027417">
    <property type="entry name" value="P-loop_NTPase"/>
</dbReference>
<protein>
    <submittedName>
        <fullName evidence="2">Methylmalonyl Co-A mutase-associated GTPase MeaB</fullName>
        <ecNumber evidence="2">3.6.5.-</ecNumber>
    </submittedName>
</protein>
<organism evidence="2 3">
    <name type="scientific">Desulfobulbus oligotrophicus</name>
    <dbReference type="NCBI Taxonomy" id="1909699"/>
    <lineage>
        <taxon>Bacteria</taxon>
        <taxon>Pseudomonadati</taxon>
        <taxon>Thermodesulfobacteriota</taxon>
        <taxon>Desulfobulbia</taxon>
        <taxon>Desulfobulbales</taxon>
        <taxon>Desulfobulbaceae</taxon>
        <taxon>Desulfobulbus</taxon>
    </lineage>
</organism>
<dbReference type="NCBIfam" id="NF006958">
    <property type="entry name" value="PRK09435.1"/>
    <property type="match status" value="1"/>
</dbReference>
<dbReference type="GO" id="GO:0005737">
    <property type="term" value="C:cytoplasm"/>
    <property type="evidence" value="ECO:0007669"/>
    <property type="project" value="TreeGrafter"/>
</dbReference>
<dbReference type="RefSeq" id="WP_199263836.1">
    <property type="nucleotide sequence ID" value="NZ_CP054140.1"/>
</dbReference>
<dbReference type="SUPFAM" id="SSF52540">
    <property type="entry name" value="P-loop containing nucleoside triphosphate hydrolases"/>
    <property type="match status" value="1"/>
</dbReference>
<dbReference type="Pfam" id="PF03308">
    <property type="entry name" value="MeaB"/>
    <property type="match status" value="1"/>
</dbReference>
<dbReference type="InterPro" id="IPR005129">
    <property type="entry name" value="GTPase_ArgK"/>
</dbReference>
<proteinExistence type="inferred from homology"/>
<dbReference type="Gene3D" id="3.40.50.300">
    <property type="entry name" value="P-loop containing nucleotide triphosphate hydrolases"/>
    <property type="match status" value="1"/>
</dbReference>
<gene>
    <name evidence="2" type="primary">meaB</name>
    <name evidence="2" type="ORF">HP555_03630</name>
</gene>
<dbReference type="EC" id="3.6.5.-" evidence="2"/>
<evidence type="ECO:0000313" key="3">
    <source>
        <dbReference type="Proteomes" id="UP000596092"/>
    </source>
</evidence>
<dbReference type="AlphaFoldDB" id="A0A7T5VBW2"/>
<reference evidence="2 3" key="1">
    <citation type="submission" date="2020-05" db="EMBL/GenBank/DDBJ databases">
        <title>Complete genome of Desulfobulbus oligotrophicus.</title>
        <authorList>
            <person name="Podar M."/>
        </authorList>
    </citation>
    <scope>NUCLEOTIDE SEQUENCE [LARGE SCALE GENOMIC DNA]</scope>
    <source>
        <strain evidence="2 3">Prop6</strain>
    </source>
</reference>
<evidence type="ECO:0000313" key="2">
    <source>
        <dbReference type="EMBL" id="QQG65020.1"/>
    </source>
</evidence>
<comment type="similarity">
    <text evidence="1">Belongs to the SIMIBI class G3E GTPase family. ArgK/MeaB subfamily.</text>
</comment>
<name>A0A7T5VBW2_9BACT</name>
<dbReference type="PANTHER" id="PTHR23408">
    <property type="entry name" value="METHYLMALONYL-COA MUTASE"/>
    <property type="match status" value="1"/>
</dbReference>